<dbReference type="Proteomes" id="UP001210261">
    <property type="component" value="Unassembled WGS sequence"/>
</dbReference>
<dbReference type="Gene3D" id="3.10.20.30">
    <property type="match status" value="1"/>
</dbReference>
<protein>
    <submittedName>
        <fullName evidence="2">DUF5644 domain-containing protein</fullName>
    </submittedName>
</protein>
<dbReference type="EMBL" id="JAQHXR010000002">
    <property type="protein sequence ID" value="MDA3968965.1"/>
    <property type="molecule type" value="Genomic_DNA"/>
</dbReference>
<dbReference type="InterPro" id="IPR041543">
    <property type="entry name" value="DUF5644"/>
</dbReference>
<sequence length="219" mass="25961">MEVKLDLELFRFDIKTDYLPYYSKLQISIQDNQNLLDLLNLIKLKIRDYGYKEYGFKIYDVVVFDFSITIDELIKKFGKRIIINPLHQRLVTKDLIINEEPFLENISKLEQYGLSEDRDFIASFIPYAYATPLSLEYDSYLGEVFFAIAYSLYQTNRNKEILNIVSNMSNGIFNAQNIETYTYPCDTKIDKYIHEFQELILKEHSTKELQTFKSKLLTN</sequence>
<dbReference type="Pfam" id="PF18712">
    <property type="entry name" value="DUF5644"/>
    <property type="match status" value="1"/>
</dbReference>
<gene>
    <name evidence="2" type="ORF">PF021_04660</name>
</gene>
<comment type="caution">
    <text evidence="2">The sequence shown here is derived from an EMBL/GenBank/DDBJ whole genome shotgun (WGS) entry which is preliminary data.</text>
</comment>
<evidence type="ECO:0000259" key="1">
    <source>
        <dbReference type="Pfam" id="PF18712"/>
    </source>
</evidence>
<feature type="domain" description="DUF5644" evidence="1">
    <location>
        <begin position="112"/>
        <end position="202"/>
    </location>
</feature>
<dbReference type="Gene3D" id="1.10.1060.20">
    <property type="match status" value="1"/>
</dbReference>
<dbReference type="InterPro" id="IPR012675">
    <property type="entry name" value="Beta-grasp_dom_sf"/>
</dbReference>
<dbReference type="RefSeq" id="WP_271021260.1">
    <property type="nucleotide sequence ID" value="NZ_JAQHXR010000002.1"/>
</dbReference>
<evidence type="ECO:0000313" key="3">
    <source>
        <dbReference type="Proteomes" id="UP001210261"/>
    </source>
</evidence>
<reference evidence="2 3" key="1">
    <citation type="submission" date="2023-01" db="EMBL/GenBank/DDBJ databases">
        <title>Description of Helicobacter ibis sp. nov. isolated from faecal droppings of black-faced ibis (Theristicus melanopis).</title>
        <authorList>
            <person name="Lopez-Cantillo M."/>
            <person name="Vidal-Veuthey B."/>
            <person name="Mella A."/>
            <person name="De La Haba R."/>
            <person name="Collado L."/>
        </authorList>
    </citation>
    <scope>NUCLEOTIDE SEQUENCE [LARGE SCALE GENOMIC DNA]</scope>
    <source>
        <strain evidence="2 3">A82</strain>
    </source>
</reference>
<proteinExistence type="predicted"/>
<accession>A0ABT4VFU3</accession>
<organism evidence="2 3">
    <name type="scientific">Helicobacter ibis</name>
    <dbReference type="NCBI Taxonomy" id="2962633"/>
    <lineage>
        <taxon>Bacteria</taxon>
        <taxon>Pseudomonadati</taxon>
        <taxon>Campylobacterota</taxon>
        <taxon>Epsilonproteobacteria</taxon>
        <taxon>Campylobacterales</taxon>
        <taxon>Helicobacteraceae</taxon>
        <taxon>Helicobacter</taxon>
    </lineage>
</organism>
<name>A0ABT4VFU3_9HELI</name>
<keyword evidence="3" id="KW-1185">Reference proteome</keyword>
<evidence type="ECO:0000313" key="2">
    <source>
        <dbReference type="EMBL" id="MDA3968965.1"/>
    </source>
</evidence>